<evidence type="ECO:0000313" key="1">
    <source>
        <dbReference type="EMBL" id="DAD33564.1"/>
    </source>
</evidence>
<dbReference type="Proteomes" id="UP000607653">
    <property type="component" value="Unassembled WGS sequence"/>
</dbReference>
<organism evidence="1 2">
    <name type="scientific">Nelumbo nucifera</name>
    <name type="common">Sacred lotus</name>
    <dbReference type="NCBI Taxonomy" id="4432"/>
    <lineage>
        <taxon>Eukaryota</taxon>
        <taxon>Viridiplantae</taxon>
        <taxon>Streptophyta</taxon>
        <taxon>Embryophyta</taxon>
        <taxon>Tracheophyta</taxon>
        <taxon>Spermatophyta</taxon>
        <taxon>Magnoliopsida</taxon>
        <taxon>Proteales</taxon>
        <taxon>Nelumbonaceae</taxon>
        <taxon>Nelumbo</taxon>
    </lineage>
</organism>
<evidence type="ECO:0000313" key="2">
    <source>
        <dbReference type="Proteomes" id="UP000607653"/>
    </source>
</evidence>
<keyword evidence="2" id="KW-1185">Reference proteome</keyword>
<sequence>MVGPWTDSGDGTVEKLHLQKVWLQLHYIPRGIVEDSRVKAIGLMAGDIVNDQPKIQTGVEEFTRVQVILDIRQSLTTGLFVTVEGGKEVDPVLLRVSHEAMHLLWIAGTSLAKM</sequence>
<protein>
    <recommendedName>
        <fullName evidence="3">DUF4283 domain-containing protein</fullName>
    </recommendedName>
</protein>
<name>A0A822YH97_NELNU</name>
<evidence type="ECO:0008006" key="3">
    <source>
        <dbReference type="Google" id="ProtNLM"/>
    </source>
</evidence>
<accession>A0A822YH97</accession>
<dbReference type="AlphaFoldDB" id="A0A822YH97"/>
<reference evidence="1 2" key="1">
    <citation type="journal article" date="2020" name="Mol. Biol. Evol.">
        <title>Distinct Expression and Methylation Patterns for Genes with Different Fates following a Single Whole-Genome Duplication in Flowering Plants.</title>
        <authorList>
            <person name="Shi T."/>
            <person name="Rahmani R.S."/>
            <person name="Gugger P.F."/>
            <person name="Wang M."/>
            <person name="Li H."/>
            <person name="Zhang Y."/>
            <person name="Li Z."/>
            <person name="Wang Q."/>
            <person name="Van de Peer Y."/>
            <person name="Marchal K."/>
            <person name="Chen J."/>
        </authorList>
    </citation>
    <scope>NUCLEOTIDE SEQUENCE [LARGE SCALE GENOMIC DNA]</scope>
    <source>
        <tissue evidence="1">Leaf</tissue>
    </source>
</reference>
<proteinExistence type="predicted"/>
<dbReference type="EMBL" id="DUZY01000003">
    <property type="protein sequence ID" value="DAD33564.1"/>
    <property type="molecule type" value="Genomic_DNA"/>
</dbReference>
<comment type="caution">
    <text evidence="1">The sequence shown here is derived from an EMBL/GenBank/DDBJ whole genome shotgun (WGS) entry which is preliminary data.</text>
</comment>
<gene>
    <name evidence="1" type="ORF">HUJ06_012415</name>
</gene>